<proteinExistence type="predicted"/>
<dbReference type="InterPro" id="IPR012677">
    <property type="entry name" value="Nucleotide-bd_a/b_plait_sf"/>
</dbReference>
<reference evidence="6" key="1">
    <citation type="submission" date="2017-01" db="EMBL/GenBank/DDBJ databases">
        <authorList>
            <person name="Wang Y."/>
            <person name="White M."/>
            <person name="Kvist S."/>
            <person name="Moncalvo J.-M."/>
        </authorList>
    </citation>
    <scope>NUCLEOTIDE SEQUENCE [LARGE SCALE GENOMIC DNA]</scope>
    <source>
        <strain evidence="6">COL-18-3</strain>
    </source>
</reference>
<dbReference type="Proteomes" id="UP000188320">
    <property type="component" value="Unassembled WGS sequence"/>
</dbReference>
<dbReference type="InterPro" id="IPR000504">
    <property type="entry name" value="RRM_dom"/>
</dbReference>
<evidence type="ECO:0000259" key="4">
    <source>
        <dbReference type="PROSITE" id="PS50102"/>
    </source>
</evidence>
<keyword evidence="1" id="KW-0677">Repeat</keyword>
<gene>
    <name evidence="5" type="ORF">AX774_g536</name>
</gene>
<feature type="domain" description="RRM" evidence="4">
    <location>
        <begin position="3"/>
        <end position="80"/>
    </location>
</feature>
<dbReference type="SMART" id="SM00360">
    <property type="entry name" value="RRM"/>
    <property type="match status" value="2"/>
</dbReference>
<evidence type="ECO:0000256" key="3">
    <source>
        <dbReference type="PROSITE-ProRule" id="PRU00176"/>
    </source>
</evidence>
<name>A0A1R1PYB0_ZANCU</name>
<keyword evidence="6" id="KW-1185">Reference proteome</keyword>
<sequence>MKDRLRICPLPEDVDYSTLYDFMRVSGPIYELKIARNLDGVCTGVGYVKYFTNESGDMAFQELNFGTYKDTLVSLKVVKDRQLSGVKNNKDIPTMINSNCITNAADHAKPGDAADSGVVVVPGKLYVTNLHPTVSHVELFRMFKTYGYVHSARVSIDQSTGKSNGYGIVQMGTPEHATNALQALSGVMLKGKQVAIHRYEHLSEKEQHEHIPQRDRVSTEFFACDFLDGTRSSEYDNLASKRAGIQQEISSFSLEPNPSCSFSENPSTPPGLDASIIGSLSVLARSELLTQKIISELNNNTQYITSDAPEIITTLISLPLDYVIAILDSNALFPHEWAKARDILGENQPEHTILQVVRDSCLRNLKPHAASEQLLNCSPTGNCSNNSPASTPGFYTFSDSHKPTKKDSAASVFEHKRKHEHDSSLGSYNIDAEKYIDTLSSLSPSDKKQKLGAKLFPLVKGLGFSSPTRLTVYILDLYLGDAFAASNPSGLKRLVYSIYNSNSLREIATDVQRRSEADSFFHS</sequence>
<evidence type="ECO:0000256" key="2">
    <source>
        <dbReference type="ARBA" id="ARBA00022884"/>
    </source>
</evidence>
<evidence type="ECO:0000256" key="1">
    <source>
        <dbReference type="ARBA" id="ARBA00022737"/>
    </source>
</evidence>
<organism evidence="5 6">
    <name type="scientific">Zancudomyces culisetae</name>
    <name type="common">Gut fungus</name>
    <name type="synonym">Smittium culisetae</name>
    <dbReference type="NCBI Taxonomy" id="1213189"/>
    <lineage>
        <taxon>Eukaryota</taxon>
        <taxon>Fungi</taxon>
        <taxon>Fungi incertae sedis</taxon>
        <taxon>Zoopagomycota</taxon>
        <taxon>Kickxellomycotina</taxon>
        <taxon>Harpellomycetes</taxon>
        <taxon>Harpellales</taxon>
        <taxon>Legeriomycetaceae</taxon>
        <taxon>Zancudomyces</taxon>
    </lineage>
</organism>
<dbReference type="CDD" id="cd00590">
    <property type="entry name" value="RRM_SF"/>
    <property type="match status" value="2"/>
</dbReference>
<evidence type="ECO:0000313" key="6">
    <source>
        <dbReference type="Proteomes" id="UP000188320"/>
    </source>
</evidence>
<evidence type="ECO:0000313" key="5">
    <source>
        <dbReference type="EMBL" id="OMH85919.1"/>
    </source>
</evidence>
<dbReference type="InterPro" id="IPR035979">
    <property type="entry name" value="RBD_domain_sf"/>
</dbReference>
<dbReference type="GO" id="GO:0003723">
    <property type="term" value="F:RNA binding"/>
    <property type="evidence" value="ECO:0007669"/>
    <property type="project" value="UniProtKB-UniRule"/>
</dbReference>
<comment type="caution">
    <text evidence="5">The sequence shown here is derived from an EMBL/GenBank/DDBJ whole genome shotgun (WGS) entry which is preliminary data.</text>
</comment>
<dbReference type="PROSITE" id="PS50102">
    <property type="entry name" value="RRM"/>
    <property type="match status" value="2"/>
</dbReference>
<accession>A0A1R1PYB0</accession>
<dbReference type="SUPFAM" id="SSF54928">
    <property type="entry name" value="RNA-binding domain, RBD"/>
    <property type="match status" value="2"/>
</dbReference>
<protein>
    <submittedName>
        <fullName evidence="5">Polyadenylate-binding protein, cytoplasmic and nuclear</fullName>
    </submittedName>
</protein>
<keyword evidence="2 3" id="KW-0694">RNA-binding</keyword>
<dbReference type="OrthoDB" id="6159137at2759"/>
<dbReference type="PANTHER" id="PTHR24012">
    <property type="entry name" value="RNA BINDING PROTEIN"/>
    <property type="match status" value="1"/>
</dbReference>
<dbReference type="EMBL" id="LSSK01000029">
    <property type="protein sequence ID" value="OMH85919.1"/>
    <property type="molecule type" value="Genomic_DNA"/>
</dbReference>
<feature type="domain" description="RRM" evidence="4">
    <location>
        <begin position="123"/>
        <end position="201"/>
    </location>
</feature>
<dbReference type="Gene3D" id="3.30.70.330">
    <property type="match status" value="2"/>
</dbReference>
<dbReference type="Pfam" id="PF00076">
    <property type="entry name" value="RRM_1"/>
    <property type="match status" value="2"/>
</dbReference>
<dbReference type="AlphaFoldDB" id="A0A1R1PYB0"/>